<evidence type="ECO:0000256" key="3">
    <source>
        <dbReference type="PROSITE-ProRule" id="PRU00810"/>
    </source>
</evidence>
<dbReference type="STRING" id="4113.M1E0M4"/>
<evidence type="ECO:0000256" key="2">
    <source>
        <dbReference type="ARBA" id="ARBA00023242"/>
    </source>
</evidence>
<dbReference type="InParanoid" id="M1E0M4"/>
<dbReference type="eggNOG" id="KOG4204">
    <property type="taxonomic scope" value="Eukaryota"/>
</dbReference>
<proteinExistence type="predicted"/>
<dbReference type="Proteomes" id="UP000011115">
    <property type="component" value="Unassembled WGS sequence"/>
</dbReference>
<accession>M1E0M4</accession>
<dbReference type="Pfam" id="PF02671">
    <property type="entry name" value="PAH"/>
    <property type="match status" value="3"/>
</dbReference>
<dbReference type="AlphaFoldDB" id="M1E0M4"/>
<dbReference type="SUPFAM" id="SSF47762">
    <property type="entry name" value="PAH2 domain"/>
    <property type="match status" value="3"/>
</dbReference>
<sequence>MQGTQRLPKGPLYEQQHWKWEALLEAQESPSGVLPSRSCQPESSQIGPQAMDVANLLGLLIFLFPESLKSMKRLRSDVIDTPPFKRPICSSHGESNIDPGAALSYVREIKGTFVDQVEKYDMFLDVMKDLKARRIDPVGVIERVRELFKGHPSLLLGFNAFVPNGYKIMLNDEDKASSKKTTNYEEERNLVENIKKCFGNDQEFKLFVDIMMMYKKESKDINEVYHEVAVLFNAHPDLLDEFTEFLKDSVTPNPLCSLLLVLNPLLPCGYDLILNNEVKPPLKKSIHFEQKHLVNNHEYKSFLDIMNKCRKERNDVKEVYNEVAVLLNDRPDLLDEFSGFLPDSVTTNMLSNLDDDKKSMKSAGEGARLSYNVAGSLANSVASKVVSIIYKILLNRHNLSFCIPEKFKNSAKTILSKSIFLKNNCDVPDRVGSVFSCLRVYISVLIIVDLFLSYKGIRSVSSFRINLESLLKLVMARGLSLSQLELVGLVGNRVVA</sequence>
<dbReference type="FunFam" id="1.20.1160.11:FF:000001">
    <property type="entry name" value="Paired amphipathic helix protein Sin3"/>
    <property type="match status" value="1"/>
</dbReference>
<dbReference type="GO" id="GO:0003714">
    <property type="term" value="F:transcription corepressor activity"/>
    <property type="evidence" value="ECO:0000318"/>
    <property type="project" value="GO_Central"/>
</dbReference>
<reference evidence="4" key="2">
    <citation type="submission" date="2015-06" db="UniProtKB">
        <authorList>
            <consortium name="EnsemblPlants"/>
        </authorList>
    </citation>
    <scope>IDENTIFICATION</scope>
    <source>
        <strain evidence="4">DM1-3 516 R44</strain>
    </source>
</reference>
<organism evidence="4 5">
    <name type="scientific">Solanum tuberosum</name>
    <name type="common">Potato</name>
    <dbReference type="NCBI Taxonomy" id="4113"/>
    <lineage>
        <taxon>Eukaryota</taxon>
        <taxon>Viridiplantae</taxon>
        <taxon>Streptophyta</taxon>
        <taxon>Embryophyta</taxon>
        <taxon>Tracheophyta</taxon>
        <taxon>Spermatophyta</taxon>
        <taxon>Magnoliopsida</taxon>
        <taxon>eudicotyledons</taxon>
        <taxon>Gunneridae</taxon>
        <taxon>Pentapetalae</taxon>
        <taxon>asterids</taxon>
        <taxon>lamiids</taxon>
        <taxon>Solanales</taxon>
        <taxon>Solanaceae</taxon>
        <taxon>Solanoideae</taxon>
        <taxon>Solaneae</taxon>
        <taxon>Solanum</taxon>
    </lineage>
</organism>
<evidence type="ECO:0000313" key="4">
    <source>
        <dbReference type="EnsemblPlants" id="PGSC0003DMT400097436"/>
    </source>
</evidence>
<dbReference type="EnsemblPlants" id="PGSC0003DMT400097436">
    <property type="protein sequence ID" value="PGSC0003DMT400097436"/>
    <property type="gene ID" value="PGSC0003DMG400047007"/>
</dbReference>
<dbReference type="InterPro" id="IPR036600">
    <property type="entry name" value="PAH_sf"/>
</dbReference>
<name>M1E0M4_SOLTU</name>
<dbReference type="Gramene" id="PGSC0003DMT400097436">
    <property type="protein sequence ID" value="PGSC0003DMT400097436"/>
    <property type="gene ID" value="PGSC0003DMG400047007"/>
</dbReference>
<dbReference type="GO" id="GO:0000122">
    <property type="term" value="P:negative regulation of transcription by RNA polymerase II"/>
    <property type="evidence" value="ECO:0000318"/>
    <property type="project" value="GO_Central"/>
</dbReference>
<keyword evidence="5" id="KW-1185">Reference proteome</keyword>
<dbReference type="PROSITE" id="PS51477">
    <property type="entry name" value="PAH"/>
    <property type="match status" value="3"/>
</dbReference>
<dbReference type="PANTHER" id="PTHR12346">
    <property type="entry name" value="SIN3B-RELATED"/>
    <property type="match status" value="1"/>
</dbReference>
<dbReference type="HOGENOM" id="CLU_550317_0_0_1"/>
<reference evidence="5" key="1">
    <citation type="journal article" date="2011" name="Nature">
        <title>Genome sequence and analysis of the tuber crop potato.</title>
        <authorList>
            <consortium name="The Potato Genome Sequencing Consortium"/>
        </authorList>
    </citation>
    <scope>NUCLEOTIDE SEQUENCE [LARGE SCALE GENOMIC DNA]</scope>
    <source>
        <strain evidence="5">cv. DM1-3 516 R44</strain>
    </source>
</reference>
<dbReference type="InterPro" id="IPR039774">
    <property type="entry name" value="Sin3-like"/>
</dbReference>
<comment type="subcellular location">
    <subcellularLocation>
        <location evidence="1 3">Nucleus</location>
    </subcellularLocation>
</comment>
<keyword evidence="2 3" id="KW-0539">Nucleus</keyword>
<dbReference type="PANTHER" id="PTHR12346:SF36">
    <property type="entry name" value="PAIRED AMPHIPATHIC HELIX PROTEIN SIN3-LIKE 2"/>
    <property type="match status" value="1"/>
</dbReference>
<evidence type="ECO:0000313" key="5">
    <source>
        <dbReference type="Proteomes" id="UP000011115"/>
    </source>
</evidence>
<dbReference type="GO" id="GO:0000118">
    <property type="term" value="C:histone deacetylase complex"/>
    <property type="evidence" value="ECO:0000318"/>
    <property type="project" value="GO_Central"/>
</dbReference>
<dbReference type="GO" id="GO:0000785">
    <property type="term" value="C:chromatin"/>
    <property type="evidence" value="ECO:0000318"/>
    <property type="project" value="GO_Central"/>
</dbReference>
<dbReference type="PaxDb" id="4113-PGSC0003DMT400097436"/>
<evidence type="ECO:0000256" key="1">
    <source>
        <dbReference type="ARBA" id="ARBA00004123"/>
    </source>
</evidence>
<protein>
    <submittedName>
        <fullName evidence="4">Paired amphipathic helix protein Sin3-like 2</fullName>
    </submittedName>
</protein>
<dbReference type="InterPro" id="IPR003822">
    <property type="entry name" value="PAH"/>
</dbReference>
<dbReference type="Gene3D" id="1.20.1160.11">
    <property type="entry name" value="Paired amphipathic helix"/>
    <property type="match status" value="3"/>
</dbReference>